<dbReference type="InterPro" id="IPR013565">
    <property type="entry name" value="Fas1/AflB-like_central"/>
</dbReference>
<feature type="non-terminal residue" evidence="3">
    <location>
        <position position="1"/>
    </location>
</feature>
<dbReference type="Gene3D" id="3.40.366.10">
    <property type="entry name" value="Malonyl-Coenzyme A Acyl Carrier Protein, domain 2"/>
    <property type="match status" value="1"/>
</dbReference>
<dbReference type="Gene3D" id="6.20.240.10">
    <property type="match status" value="1"/>
</dbReference>
<dbReference type="InterPro" id="IPR050830">
    <property type="entry name" value="Fungal_FAS"/>
</dbReference>
<dbReference type="GO" id="GO:0004318">
    <property type="term" value="F:enoyl-[acyl-carrier-protein] reductase (NADH) activity"/>
    <property type="evidence" value="ECO:0007669"/>
    <property type="project" value="InterPro"/>
</dbReference>
<organism evidence="3 4">
    <name type="scientific">Olpidium bornovanus</name>
    <dbReference type="NCBI Taxonomy" id="278681"/>
    <lineage>
        <taxon>Eukaryota</taxon>
        <taxon>Fungi</taxon>
        <taxon>Fungi incertae sedis</taxon>
        <taxon>Olpidiomycota</taxon>
        <taxon>Olpidiomycotina</taxon>
        <taxon>Olpidiomycetes</taxon>
        <taxon>Olpidiales</taxon>
        <taxon>Olpidiaceae</taxon>
        <taxon>Olpidium</taxon>
    </lineage>
</organism>
<dbReference type="PANTHER" id="PTHR10982">
    <property type="entry name" value="MALONYL COA-ACYL CARRIER PROTEIN TRANSACYLASE"/>
    <property type="match status" value="1"/>
</dbReference>
<dbReference type="OrthoDB" id="5417908at2759"/>
<reference evidence="3 4" key="1">
    <citation type="journal article" name="Sci. Rep.">
        <title>Genome-scale phylogenetic analyses confirm Olpidium as the closest living zoosporic fungus to the non-flagellated, terrestrial fungi.</title>
        <authorList>
            <person name="Chang Y."/>
            <person name="Rochon D."/>
            <person name="Sekimoto S."/>
            <person name="Wang Y."/>
            <person name="Chovatia M."/>
            <person name="Sandor L."/>
            <person name="Salamov A."/>
            <person name="Grigoriev I.V."/>
            <person name="Stajich J.E."/>
            <person name="Spatafora J.W."/>
        </authorList>
    </citation>
    <scope>NUCLEOTIDE SEQUENCE [LARGE SCALE GENOMIC DNA]</scope>
    <source>
        <strain evidence="3">S191</strain>
    </source>
</reference>
<evidence type="ECO:0000313" key="3">
    <source>
        <dbReference type="EMBL" id="KAG5462635.1"/>
    </source>
</evidence>
<protein>
    <recommendedName>
        <fullName evidence="2">Fatty acid synthase beta subunit AflB /Fas1-like central domain-containing protein</fullName>
    </recommendedName>
</protein>
<sequence length="457" mass="49849">VHLSLVNGPRSAVFSGPPQSLYGLNNSLRKLKASGQDQTRVPYSERKVRFSSRFLPVAVPFHSGYLKDVPAQLEQDIIRHNLSFDAEKMAICVYNTHTGEDIRKRPDVTSSLVEQICLLPVYWEKATNAKGLTHVLDFGPGGASGVGFLTSRNKEGTGVQVVLAATIDDVPSEMLNKSSLFDQDPHSVKFAPNWSEQFRPRLIRMANTDQIHVETPFSRLLGKPPIMVPGMTPSTVQESFVAAVVNAGFHIELAGGGQHTEEYLRNRVKKIMDLVAPGEGITLNILFLNPRLWGFQYPAVKAMRKEGIPMEGVCVAAGVPSLDVANEVVSSLKEAGIRHVAFKPGGTETIRRVISIAKHNPDMPIVLQWTGGRGGGHHSFEDFHQPLLESYGAIRRQQNIILVVGSGFGDAKGTLPYLTGEWSVQFGYPPMPCDGLLVGSRVMVAAEARTSPGAKDL</sequence>
<dbReference type="PANTHER" id="PTHR10982:SF21">
    <property type="entry name" value="FATTY ACID SYNTHASE SUBUNIT BETA"/>
    <property type="match status" value="1"/>
</dbReference>
<dbReference type="GO" id="GO:0006633">
    <property type="term" value="P:fatty acid biosynthetic process"/>
    <property type="evidence" value="ECO:0007669"/>
    <property type="project" value="InterPro"/>
</dbReference>
<dbReference type="Proteomes" id="UP000673691">
    <property type="component" value="Unassembled WGS sequence"/>
</dbReference>
<dbReference type="EMBL" id="JAEFCI010001856">
    <property type="protein sequence ID" value="KAG5462635.1"/>
    <property type="molecule type" value="Genomic_DNA"/>
</dbReference>
<gene>
    <name evidence="3" type="ORF">BJ554DRAFT_4304</name>
</gene>
<dbReference type="SUPFAM" id="SSF51412">
    <property type="entry name" value="Inosine monophosphate dehydrogenase (IMPDH)"/>
    <property type="match status" value="1"/>
</dbReference>
<dbReference type="SUPFAM" id="SSF52151">
    <property type="entry name" value="FabD/lysophospholipase-like"/>
    <property type="match status" value="1"/>
</dbReference>
<dbReference type="AlphaFoldDB" id="A0A8H8DLE9"/>
<dbReference type="InterPro" id="IPR001227">
    <property type="entry name" value="Ac_transferase_dom_sf"/>
</dbReference>
<dbReference type="InterPro" id="IPR013785">
    <property type="entry name" value="Aldolase_TIM"/>
</dbReference>
<dbReference type="GO" id="GO:0005835">
    <property type="term" value="C:fatty acid synthase complex"/>
    <property type="evidence" value="ECO:0007669"/>
    <property type="project" value="InterPro"/>
</dbReference>
<feature type="non-terminal residue" evidence="3">
    <location>
        <position position="457"/>
    </location>
</feature>
<evidence type="ECO:0000259" key="2">
    <source>
        <dbReference type="Pfam" id="PF08354"/>
    </source>
</evidence>
<name>A0A8H8DLE9_9FUNG</name>
<dbReference type="GO" id="GO:0004312">
    <property type="term" value="F:fatty acid synthase activity"/>
    <property type="evidence" value="ECO:0007669"/>
    <property type="project" value="InterPro"/>
</dbReference>
<dbReference type="Pfam" id="PF08354">
    <property type="entry name" value="Fas1-AflB-like_hel"/>
    <property type="match status" value="1"/>
</dbReference>
<dbReference type="Gene3D" id="3.20.20.70">
    <property type="entry name" value="Aldolase class I"/>
    <property type="match status" value="1"/>
</dbReference>
<dbReference type="InterPro" id="IPR016035">
    <property type="entry name" value="Acyl_Trfase/lysoPLipase"/>
</dbReference>
<evidence type="ECO:0000313" key="4">
    <source>
        <dbReference type="Proteomes" id="UP000673691"/>
    </source>
</evidence>
<feature type="domain" description="Fatty acid synthase beta subunit AflB /Fas1-like central" evidence="2">
    <location>
        <begin position="364"/>
        <end position="456"/>
    </location>
</feature>
<comment type="caution">
    <text evidence="3">The sequence shown here is derived from an EMBL/GenBank/DDBJ whole genome shotgun (WGS) entry which is preliminary data.</text>
</comment>
<keyword evidence="1" id="KW-0808">Transferase</keyword>
<proteinExistence type="predicted"/>
<dbReference type="PRINTS" id="PR01483">
    <property type="entry name" value="FASYNTHASE"/>
</dbReference>
<accession>A0A8H8DLE9</accession>
<dbReference type="InterPro" id="IPR003965">
    <property type="entry name" value="Fatty_acid_synthase"/>
</dbReference>
<evidence type="ECO:0000256" key="1">
    <source>
        <dbReference type="ARBA" id="ARBA00022679"/>
    </source>
</evidence>
<keyword evidence="4" id="KW-1185">Reference proteome</keyword>